<name>H8Z8J3_9GAMM</name>
<sequence length="112" mass="12303">MTPDDFIRKWTGVTLKERSAAQEHFLDLCHLLEQPTPAEADPKGLWYAFEKGASKAGGGDGWACTEPERWGPDTTTAKLTEQAAGRFAELAQRLRGRGHDPTAVTAAYGWND</sequence>
<gene>
    <name evidence="1" type="ORF">Thi970DRAFT_04917</name>
</gene>
<accession>H8Z8J3</accession>
<dbReference type="Proteomes" id="UP000002964">
    <property type="component" value="Unassembled WGS sequence"/>
</dbReference>
<dbReference type="AlphaFoldDB" id="H8Z8J3"/>
<dbReference type="STRING" id="631362.Thi970DRAFT_04917"/>
<organism evidence="1 2">
    <name type="scientific">Thiorhodovibrio frisius</name>
    <dbReference type="NCBI Taxonomy" id="631362"/>
    <lineage>
        <taxon>Bacteria</taxon>
        <taxon>Pseudomonadati</taxon>
        <taxon>Pseudomonadota</taxon>
        <taxon>Gammaproteobacteria</taxon>
        <taxon>Chromatiales</taxon>
        <taxon>Chromatiaceae</taxon>
        <taxon>Thiorhodovibrio</taxon>
    </lineage>
</organism>
<evidence type="ECO:0000313" key="2">
    <source>
        <dbReference type="Proteomes" id="UP000002964"/>
    </source>
</evidence>
<reference evidence="2" key="1">
    <citation type="submission" date="2011-06" db="EMBL/GenBank/DDBJ databases">
        <authorList>
            <consortium name="US DOE Joint Genome Institute (JGI-PGF)"/>
            <person name="Lucas S."/>
            <person name="Han J."/>
            <person name="Lapidus A."/>
            <person name="Cheng J.-F."/>
            <person name="Goodwin L."/>
            <person name="Pitluck S."/>
            <person name="Peters L."/>
            <person name="Land M.L."/>
            <person name="Hauser L."/>
            <person name="Vogl K."/>
            <person name="Liu Z."/>
            <person name="Overmann J."/>
            <person name="Frigaard N.-U."/>
            <person name="Bryant D.A."/>
            <person name="Woyke T.J."/>
        </authorList>
    </citation>
    <scope>NUCLEOTIDE SEQUENCE [LARGE SCALE GENOMIC DNA]</scope>
    <source>
        <strain evidence="2">970</strain>
    </source>
</reference>
<dbReference type="HOGENOM" id="CLU_2144733_0_0_6"/>
<evidence type="ECO:0000313" key="1">
    <source>
        <dbReference type="EMBL" id="EIC19398.1"/>
    </source>
</evidence>
<reference evidence="1 2" key="2">
    <citation type="submission" date="2011-11" db="EMBL/GenBank/DDBJ databases">
        <authorList>
            <consortium name="US DOE Joint Genome Institute"/>
            <person name="Lucas S."/>
            <person name="Han J."/>
            <person name="Lapidus A."/>
            <person name="Cheng J.-F."/>
            <person name="Goodwin L."/>
            <person name="Pitluck S."/>
            <person name="Peters L."/>
            <person name="Ovchinnikova G."/>
            <person name="Zhang X."/>
            <person name="Detter J.C."/>
            <person name="Han C."/>
            <person name="Tapia R."/>
            <person name="Land M."/>
            <person name="Hauser L."/>
            <person name="Kyrpides N."/>
            <person name="Ivanova N."/>
            <person name="Pagani I."/>
            <person name="Vogl K."/>
            <person name="Liu Z."/>
            <person name="Overmann J."/>
            <person name="Frigaard N.-U."/>
            <person name="Bryant D."/>
            <person name="Woyke T."/>
        </authorList>
    </citation>
    <scope>NUCLEOTIDE SEQUENCE [LARGE SCALE GENOMIC DNA]</scope>
    <source>
        <strain evidence="1 2">970</strain>
    </source>
</reference>
<proteinExistence type="predicted"/>
<dbReference type="eggNOG" id="COG1002">
    <property type="taxonomic scope" value="Bacteria"/>
</dbReference>
<keyword evidence="2" id="KW-1185">Reference proteome</keyword>
<protein>
    <submittedName>
        <fullName evidence="1">Uncharacterized protein</fullName>
    </submittedName>
</protein>
<dbReference type="EMBL" id="JH603171">
    <property type="protein sequence ID" value="EIC19398.1"/>
    <property type="molecule type" value="Genomic_DNA"/>
</dbReference>
<dbReference type="RefSeq" id="WP_009151627.1">
    <property type="nucleotide sequence ID" value="NZ_CP121471.1"/>
</dbReference>